<feature type="compositionally biased region" description="Basic and acidic residues" evidence="2">
    <location>
        <begin position="470"/>
        <end position="557"/>
    </location>
</feature>
<feature type="transmembrane region" description="Helical" evidence="3">
    <location>
        <begin position="67"/>
        <end position="87"/>
    </location>
</feature>
<keyword evidence="3" id="KW-0812">Transmembrane</keyword>
<dbReference type="InterPro" id="IPR036465">
    <property type="entry name" value="vWFA_dom_sf"/>
</dbReference>
<evidence type="ECO:0000256" key="2">
    <source>
        <dbReference type="SAM" id="MobiDB-lite"/>
    </source>
</evidence>
<dbReference type="Pfam" id="PF00515">
    <property type="entry name" value="TPR_1"/>
    <property type="match status" value="1"/>
</dbReference>
<keyword evidence="3" id="KW-1133">Transmembrane helix</keyword>
<dbReference type="Gene3D" id="3.40.50.410">
    <property type="entry name" value="von Willebrand factor, type A domain"/>
    <property type="match status" value="1"/>
</dbReference>
<dbReference type="Proteomes" id="UP001239782">
    <property type="component" value="Chromosome"/>
</dbReference>
<evidence type="ECO:0000256" key="3">
    <source>
        <dbReference type="SAM" id="Phobius"/>
    </source>
</evidence>
<evidence type="ECO:0000259" key="4">
    <source>
        <dbReference type="Pfam" id="PF13519"/>
    </source>
</evidence>
<dbReference type="Pfam" id="PF13519">
    <property type="entry name" value="VWA_2"/>
    <property type="match status" value="1"/>
</dbReference>
<dbReference type="SUPFAM" id="SSF53300">
    <property type="entry name" value="vWA-like"/>
    <property type="match status" value="1"/>
</dbReference>
<reference evidence="5 6" key="1">
    <citation type="submission" date="2023-08" db="EMBL/GenBank/DDBJ databases">
        <title>Pleionea litopenaei sp. nov., isolated from stomach of juvenile Litopenaeus vannamei.</title>
        <authorList>
            <person name="Rho A.M."/>
            <person name="Hwang C.Y."/>
        </authorList>
    </citation>
    <scope>NUCLEOTIDE SEQUENCE [LARGE SCALE GENOMIC DNA]</scope>
    <source>
        <strain evidence="5 6">HL-JVS1</strain>
    </source>
</reference>
<dbReference type="PROSITE" id="PS50005">
    <property type="entry name" value="TPR"/>
    <property type="match status" value="1"/>
</dbReference>
<dbReference type="InterPro" id="IPR050768">
    <property type="entry name" value="UPF0353/GerABKA_families"/>
</dbReference>
<feature type="domain" description="VWFA" evidence="4">
    <location>
        <begin position="101"/>
        <end position="207"/>
    </location>
</feature>
<sequence length="574" mass="65606">MDMITDLANLTFIRPNLLWFLLLLIPIVFLLTYEWKSQSSWQKVIDQHLLKYMLQGDQSNQRSSFKIFLLMTTLGLLIIAIAGPSFAKENIPIYRSAEARVVLLDLSLSMDSVDIKPSRLTRAKHKLKDLLSESKEGETGLIVYAGDAFVVSPLTSDANTISTMVNDLSTGIMPILGSEPAFAFNKAIELLKNAGKPTGHIVWITDGIEEEDVDYIIDEIKGHDYPLSILVTATEQGAPIPLPNNQGFLKDSMGQIVMPALRLYPLQQIANQNPTQIVRLSADSSDINKILSVETQSIDKNEQGEGNRKRDQLDQGYWVLIPVLLLFLLSFKRSARSFGLPAICVCLMLPGYSHAGFWEDLWMTKDQQAQKELNNNQPQIAAELFKNPDWKAAAHYKSGDFNQAQEYYANQTGIDAKYNLGNTLAKQGELDQAIAAYEEVLKQDPDHEDAKFNKELLEKLKQQQQQDENEQNKDSQEQQDQKDSEQNKDQQDQQENKEEQQQKEQQESKEQENKEPKELSPEELKDERSEQEKQQALEQWLKKIPDDPGGLLREKMRREFKRRGRENRNIKEVW</sequence>
<dbReference type="EMBL" id="CP133548">
    <property type="protein sequence ID" value="WMS87465.1"/>
    <property type="molecule type" value="Genomic_DNA"/>
</dbReference>
<dbReference type="InterPro" id="IPR002035">
    <property type="entry name" value="VWF_A"/>
</dbReference>
<proteinExistence type="predicted"/>
<dbReference type="PROSITE" id="PS50293">
    <property type="entry name" value="TPR_REGION"/>
    <property type="match status" value="1"/>
</dbReference>
<feature type="repeat" description="TPR" evidence="1">
    <location>
        <begin position="414"/>
        <end position="447"/>
    </location>
</feature>
<dbReference type="PANTHER" id="PTHR22550:SF14">
    <property type="entry name" value="VWFA DOMAIN-CONTAINING PROTEIN"/>
    <property type="match status" value="1"/>
</dbReference>
<keyword evidence="1" id="KW-0802">TPR repeat</keyword>
<name>A0AA51RTT9_9GAMM</name>
<dbReference type="KEGG" id="plei:Q9312_00705"/>
<accession>A0AA51RTT9</accession>
<dbReference type="AlphaFoldDB" id="A0AA51RTT9"/>
<gene>
    <name evidence="5" type="ORF">Q9312_00705</name>
</gene>
<keyword evidence="3" id="KW-0472">Membrane</keyword>
<dbReference type="SUPFAM" id="SSF48452">
    <property type="entry name" value="TPR-like"/>
    <property type="match status" value="1"/>
</dbReference>
<dbReference type="SMART" id="SM00028">
    <property type="entry name" value="TPR"/>
    <property type="match status" value="1"/>
</dbReference>
<evidence type="ECO:0000313" key="5">
    <source>
        <dbReference type="EMBL" id="WMS87465.1"/>
    </source>
</evidence>
<dbReference type="InterPro" id="IPR011990">
    <property type="entry name" value="TPR-like_helical_dom_sf"/>
</dbReference>
<dbReference type="InterPro" id="IPR019734">
    <property type="entry name" value="TPR_rpt"/>
</dbReference>
<organism evidence="5 6">
    <name type="scientific">Pleionea litopenaei</name>
    <dbReference type="NCBI Taxonomy" id="3070815"/>
    <lineage>
        <taxon>Bacteria</taxon>
        <taxon>Pseudomonadati</taxon>
        <taxon>Pseudomonadota</taxon>
        <taxon>Gammaproteobacteria</taxon>
        <taxon>Oceanospirillales</taxon>
        <taxon>Pleioneaceae</taxon>
        <taxon>Pleionea</taxon>
    </lineage>
</organism>
<evidence type="ECO:0000256" key="1">
    <source>
        <dbReference type="PROSITE-ProRule" id="PRU00339"/>
    </source>
</evidence>
<evidence type="ECO:0000313" key="6">
    <source>
        <dbReference type="Proteomes" id="UP001239782"/>
    </source>
</evidence>
<dbReference type="PANTHER" id="PTHR22550">
    <property type="entry name" value="SPORE GERMINATION PROTEIN"/>
    <property type="match status" value="1"/>
</dbReference>
<feature type="transmembrane region" description="Helical" evidence="3">
    <location>
        <begin position="12"/>
        <end position="33"/>
    </location>
</feature>
<keyword evidence="6" id="KW-1185">Reference proteome</keyword>
<dbReference type="Gene3D" id="1.25.40.10">
    <property type="entry name" value="Tetratricopeptide repeat domain"/>
    <property type="match status" value="1"/>
</dbReference>
<feature type="region of interest" description="Disordered" evidence="2">
    <location>
        <begin position="461"/>
        <end position="574"/>
    </location>
</feature>
<protein>
    <submittedName>
        <fullName evidence="5">VWA domain-containing protein</fullName>
    </submittedName>
</protein>
<dbReference type="RefSeq" id="WP_309202608.1">
    <property type="nucleotide sequence ID" value="NZ_CP133548.1"/>
</dbReference>